<name>A0A258DAB1_CAUVI</name>
<dbReference type="EMBL" id="NCDQ01000055">
    <property type="protein sequence ID" value="OYX04890.1"/>
    <property type="molecule type" value="Genomic_DNA"/>
</dbReference>
<evidence type="ECO:0000313" key="2">
    <source>
        <dbReference type="EMBL" id="OYX04890.1"/>
    </source>
</evidence>
<protein>
    <submittedName>
        <fullName evidence="2">Uncharacterized protein</fullName>
    </submittedName>
</protein>
<proteinExistence type="predicted"/>
<dbReference type="AlphaFoldDB" id="A0A258DAB1"/>
<feature type="compositionally biased region" description="Low complexity" evidence="1">
    <location>
        <begin position="40"/>
        <end position="61"/>
    </location>
</feature>
<feature type="region of interest" description="Disordered" evidence="1">
    <location>
        <begin position="1"/>
        <end position="61"/>
    </location>
</feature>
<evidence type="ECO:0000256" key="1">
    <source>
        <dbReference type="SAM" id="MobiDB-lite"/>
    </source>
</evidence>
<comment type="caution">
    <text evidence="2">The sequence shown here is derived from an EMBL/GenBank/DDBJ whole genome shotgun (WGS) entry which is preliminary data.</text>
</comment>
<gene>
    <name evidence="2" type="ORF">B7Z12_05245</name>
</gene>
<organism evidence="2 3">
    <name type="scientific">Caulobacter vibrioides</name>
    <name type="common">Caulobacter crescentus</name>
    <dbReference type="NCBI Taxonomy" id="155892"/>
    <lineage>
        <taxon>Bacteria</taxon>
        <taxon>Pseudomonadati</taxon>
        <taxon>Pseudomonadota</taxon>
        <taxon>Alphaproteobacteria</taxon>
        <taxon>Caulobacterales</taxon>
        <taxon>Caulobacteraceae</taxon>
        <taxon>Caulobacter</taxon>
    </lineage>
</organism>
<evidence type="ECO:0000313" key="3">
    <source>
        <dbReference type="Proteomes" id="UP000215616"/>
    </source>
</evidence>
<dbReference type="Proteomes" id="UP000215616">
    <property type="component" value="Unassembled WGS sequence"/>
</dbReference>
<sequence>MKRGMTAGLAGVKTTPPPPSPLSHGERVGVRGYGARRRAGIASAPVTPHPPTAARRAPPSP</sequence>
<accession>A0A258DAB1</accession>
<reference evidence="2 3" key="1">
    <citation type="submission" date="2017-03" db="EMBL/GenBank/DDBJ databases">
        <title>Lifting the veil on microbial sulfur biogeochemistry in mining wastewaters.</title>
        <authorList>
            <person name="Kantor R.S."/>
            <person name="Colenbrander Nelson T."/>
            <person name="Marshall S."/>
            <person name="Bennett D."/>
            <person name="Apte S."/>
            <person name="Camacho D."/>
            <person name="Thomas B.C."/>
            <person name="Warren L.A."/>
            <person name="Banfield J.F."/>
        </authorList>
    </citation>
    <scope>NUCLEOTIDE SEQUENCE [LARGE SCALE GENOMIC DNA]</scope>
    <source>
        <strain evidence="2">32-67-7</strain>
    </source>
</reference>